<dbReference type="SUPFAM" id="SSF47336">
    <property type="entry name" value="ACP-like"/>
    <property type="match status" value="1"/>
</dbReference>
<dbReference type="Gene3D" id="1.10.1200.10">
    <property type="entry name" value="ACP-like"/>
    <property type="match status" value="1"/>
</dbReference>
<dbReference type="PROSITE" id="PS50075">
    <property type="entry name" value="CARRIER"/>
    <property type="match status" value="1"/>
</dbReference>
<reference evidence="2 3" key="1">
    <citation type="journal article" date="2019" name="Int. J. Syst. Evol. Microbiol.">
        <title>The Global Catalogue of Microorganisms (GCM) 10K type strain sequencing project: providing services to taxonomists for standard genome sequencing and annotation.</title>
        <authorList>
            <consortium name="The Broad Institute Genomics Platform"/>
            <consortium name="The Broad Institute Genome Sequencing Center for Infectious Disease"/>
            <person name="Wu L."/>
            <person name="Ma J."/>
        </authorList>
    </citation>
    <scope>NUCLEOTIDE SEQUENCE [LARGE SCALE GENOMIC DNA]</scope>
    <source>
        <strain evidence="2 3">JCM 13581</strain>
    </source>
</reference>
<comment type="caution">
    <text evidence="2">The sequence shown here is derived from an EMBL/GenBank/DDBJ whole genome shotgun (WGS) entry which is preliminary data.</text>
</comment>
<evidence type="ECO:0000259" key="1">
    <source>
        <dbReference type="PROSITE" id="PS50075"/>
    </source>
</evidence>
<dbReference type="EMBL" id="BAAAMJ010000072">
    <property type="protein sequence ID" value="GAA1933550.1"/>
    <property type="molecule type" value="Genomic_DNA"/>
</dbReference>
<dbReference type="InterPro" id="IPR036736">
    <property type="entry name" value="ACP-like_sf"/>
</dbReference>
<dbReference type="Pfam" id="PF00550">
    <property type="entry name" value="PP-binding"/>
    <property type="match status" value="1"/>
</dbReference>
<keyword evidence="3" id="KW-1185">Reference proteome</keyword>
<accession>A0ABN2PY13</accession>
<dbReference type="RefSeq" id="WP_344266121.1">
    <property type="nucleotide sequence ID" value="NZ_BAAAMJ010000072.1"/>
</dbReference>
<gene>
    <name evidence="2" type="ORF">GCM10009716_45970</name>
</gene>
<name>A0ABN2PY13_9ACTN</name>
<evidence type="ECO:0000313" key="3">
    <source>
        <dbReference type="Proteomes" id="UP001501303"/>
    </source>
</evidence>
<feature type="domain" description="Carrier" evidence="1">
    <location>
        <begin position="6"/>
        <end position="89"/>
    </location>
</feature>
<protein>
    <recommendedName>
        <fullName evidence="1">Carrier domain-containing protein</fullName>
    </recommendedName>
</protein>
<evidence type="ECO:0000313" key="2">
    <source>
        <dbReference type="EMBL" id="GAA1933550.1"/>
    </source>
</evidence>
<sequence length="98" mass="10699">MTAPVPSDDEIVTALRDIMAAVLSDEDLARTDLAGVTAETPLLSLPLDSVTLMAVIAEIEERFRVYIPEHRAFAFTRVGELVEYVGERARAKAGRAAR</sequence>
<proteinExistence type="predicted"/>
<organism evidence="2 3">
    <name type="scientific">Streptomyces sodiiphilus</name>
    <dbReference type="NCBI Taxonomy" id="226217"/>
    <lineage>
        <taxon>Bacteria</taxon>
        <taxon>Bacillati</taxon>
        <taxon>Actinomycetota</taxon>
        <taxon>Actinomycetes</taxon>
        <taxon>Kitasatosporales</taxon>
        <taxon>Streptomycetaceae</taxon>
        <taxon>Streptomyces</taxon>
    </lineage>
</organism>
<dbReference type="InterPro" id="IPR009081">
    <property type="entry name" value="PP-bd_ACP"/>
</dbReference>
<dbReference type="Proteomes" id="UP001501303">
    <property type="component" value="Unassembled WGS sequence"/>
</dbReference>